<organism evidence="2">
    <name type="scientific">viral metagenome</name>
    <dbReference type="NCBI Taxonomy" id="1070528"/>
    <lineage>
        <taxon>unclassified sequences</taxon>
        <taxon>metagenomes</taxon>
        <taxon>organismal metagenomes</taxon>
    </lineage>
</organism>
<proteinExistence type="predicted"/>
<name>A0A6C0B6F3_9ZZZZ</name>
<protein>
    <submittedName>
        <fullName evidence="2">Uncharacterized protein</fullName>
    </submittedName>
</protein>
<dbReference type="EMBL" id="MN739084">
    <property type="protein sequence ID" value="QHS87632.1"/>
    <property type="molecule type" value="Genomic_DNA"/>
</dbReference>
<dbReference type="AlphaFoldDB" id="A0A6C0B6F3"/>
<accession>A0A6C0B6F3</accession>
<reference evidence="2" key="1">
    <citation type="journal article" date="2020" name="Nature">
        <title>Giant virus diversity and host interactions through global metagenomics.</title>
        <authorList>
            <person name="Schulz F."/>
            <person name="Roux S."/>
            <person name="Paez-Espino D."/>
            <person name="Jungbluth S."/>
            <person name="Walsh D.A."/>
            <person name="Denef V.J."/>
            <person name="McMahon K.D."/>
            <person name="Konstantinidis K.T."/>
            <person name="Eloe-Fadrosh E.A."/>
            <person name="Kyrpides N.C."/>
            <person name="Woyke T."/>
        </authorList>
    </citation>
    <scope>NUCLEOTIDE SEQUENCE</scope>
    <source>
        <strain evidence="2">GVMAG-M-3300010157-4</strain>
    </source>
</reference>
<sequence>MNITVFSGIMAFYAVLTYFVFPIIFYYTMGKTVKAAGQGFILGSIVSVALWVFYGSKMV</sequence>
<feature type="transmembrane region" description="Helical" evidence="1">
    <location>
        <begin position="6"/>
        <end position="28"/>
    </location>
</feature>
<feature type="transmembrane region" description="Helical" evidence="1">
    <location>
        <begin position="35"/>
        <end position="54"/>
    </location>
</feature>
<keyword evidence="1" id="KW-0812">Transmembrane</keyword>
<keyword evidence="1" id="KW-1133">Transmembrane helix</keyword>
<keyword evidence="1" id="KW-0472">Membrane</keyword>
<evidence type="ECO:0000313" key="2">
    <source>
        <dbReference type="EMBL" id="QHS87632.1"/>
    </source>
</evidence>
<evidence type="ECO:0000256" key="1">
    <source>
        <dbReference type="SAM" id="Phobius"/>
    </source>
</evidence>